<dbReference type="OrthoDB" id="7065440at2"/>
<protein>
    <submittedName>
        <fullName evidence="1">Uncharacterized protein</fullName>
    </submittedName>
</protein>
<gene>
    <name evidence="1" type="ORF">SAMN05216175_104254</name>
</gene>
<dbReference type="Proteomes" id="UP000198623">
    <property type="component" value="Unassembled WGS sequence"/>
</dbReference>
<keyword evidence="2" id="KW-1185">Reference proteome</keyword>
<evidence type="ECO:0000313" key="2">
    <source>
        <dbReference type="Proteomes" id="UP000198623"/>
    </source>
</evidence>
<evidence type="ECO:0000313" key="1">
    <source>
        <dbReference type="EMBL" id="SFG23797.1"/>
    </source>
</evidence>
<proteinExistence type="predicted"/>
<organism evidence="1 2">
    <name type="scientific">Neptunomonas qingdaonensis</name>
    <dbReference type="NCBI Taxonomy" id="1045558"/>
    <lineage>
        <taxon>Bacteria</taxon>
        <taxon>Pseudomonadati</taxon>
        <taxon>Pseudomonadota</taxon>
        <taxon>Gammaproteobacteria</taxon>
        <taxon>Oceanospirillales</taxon>
        <taxon>Oceanospirillaceae</taxon>
        <taxon>Neptunomonas</taxon>
    </lineage>
</organism>
<accession>A0A1I2QBZ2</accession>
<dbReference type="AlphaFoldDB" id="A0A1I2QBZ2"/>
<reference evidence="2" key="1">
    <citation type="submission" date="2016-10" db="EMBL/GenBank/DDBJ databases">
        <authorList>
            <person name="Varghese N."/>
            <person name="Submissions S."/>
        </authorList>
    </citation>
    <scope>NUCLEOTIDE SEQUENCE [LARGE SCALE GENOMIC DNA]</scope>
    <source>
        <strain evidence="2">CGMCC 1.10971</strain>
    </source>
</reference>
<dbReference type="EMBL" id="FOOU01000004">
    <property type="protein sequence ID" value="SFG23797.1"/>
    <property type="molecule type" value="Genomic_DNA"/>
</dbReference>
<dbReference type="RefSeq" id="WP_090726642.1">
    <property type="nucleotide sequence ID" value="NZ_FOOU01000004.1"/>
</dbReference>
<name>A0A1I2QBZ2_9GAMM</name>
<sequence length="208" mass="23722">MAGFRTRKDGSVYPVKYAQLNLSENETYTRPTRCKGCGRYVFYYQNDSGSKVFFDDLGPPWPKHECSGSGRTSVPMYAEFNWVKNKYRPLTVLKGHKGKCAPFIKVKVLPGSTGIEKNRYLWMLENLRTKIYPVLFQQRFPVLCKVSSFGSDSVYDISTFYIDSIGASYELNCVGLLLTEKHAMELKGKSQNAAQLDKILKLYLFSQA</sequence>